<feature type="transmembrane region" description="Helical" evidence="1">
    <location>
        <begin position="137"/>
        <end position="162"/>
    </location>
</feature>
<dbReference type="PATRIC" id="fig|1423718.3.peg.1170"/>
<gene>
    <name evidence="3" type="ORF">FC14_GL001112</name>
</gene>
<dbReference type="InterPro" id="IPR017946">
    <property type="entry name" value="PLC-like_Pdiesterase_TIM-brl"/>
</dbReference>
<feature type="transmembrane region" description="Helical" evidence="1">
    <location>
        <begin position="168"/>
        <end position="190"/>
    </location>
</feature>
<evidence type="ECO:0000313" key="4">
    <source>
        <dbReference type="Proteomes" id="UP000051008"/>
    </source>
</evidence>
<keyword evidence="1" id="KW-1133">Transmembrane helix</keyword>
<dbReference type="PANTHER" id="PTHR46211:SF8">
    <property type="entry name" value="PHOSPHODIESTERASE"/>
    <property type="match status" value="1"/>
</dbReference>
<dbReference type="GO" id="GO:0008081">
    <property type="term" value="F:phosphoric diester hydrolase activity"/>
    <property type="evidence" value="ECO:0007669"/>
    <property type="project" value="InterPro"/>
</dbReference>
<proteinExistence type="predicted"/>
<accession>A0A0R2AEY2</accession>
<keyword evidence="4" id="KW-1185">Reference proteome</keyword>
<sequence length="493" mass="55432">MVKVAEFRVNQRLFGVALGIVLVASQLFTYSVLAVGVALIFSPLLVGAVNFRQKRQVNYISWLITMLALGIIGLPFLGLSTYFYLTTHLRLGWHWLDFFTNNRRLMVPVLGLGCGLLTLASLIWVKRLGEFSPQTLAKRYLTGALLVVSGQLSLSFLLIKLGQVEDSLAYLTLLASAAWVLHLGLVYLFYSFLLTGHLVRLRLGKLGLLGIVCALSLVGWQTRTYLSQPLARGVKVIAHRGVNQDNALGNSTLALQKTKREVKPNLVEMDVQATKDRKFIVSHDEDLKQLTGKALVVDQSNLKQLTGLRERQAGKQAKLVSFTTYLSEAKRLDQPLLVELKVPNKNYRQTNSGQEFGQTFANELAARDQVHSMSLRALWQLKAVSPRTSVGYVLPINMWGLVLGPLDFYSVEQNTLTRSLVWQLHHQHQQVYVWTVNRPADIRRVLAKGADGIISDDSSQVKRELKRLQNDKKSLRLAKFRVILNEFSYGLRI</sequence>
<dbReference type="PROSITE" id="PS51704">
    <property type="entry name" value="GP_PDE"/>
    <property type="match status" value="1"/>
</dbReference>
<evidence type="ECO:0000259" key="2">
    <source>
        <dbReference type="PROSITE" id="PS51704"/>
    </source>
</evidence>
<dbReference type="PANTHER" id="PTHR46211">
    <property type="entry name" value="GLYCEROPHOSPHORYL DIESTER PHOSPHODIESTERASE"/>
    <property type="match status" value="1"/>
</dbReference>
<dbReference type="GO" id="GO:0006629">
    <property type="term" value="P:lipid metabolic process"/>
    <property type="evidence" value="ECO:0007669"/>
    <property type="project" value="InterPro"/>
</dbReference>
<protein>
    <submittedName>
        <fullName evidence="3">Glycerophosphoryl diester phosphodiesterase family protein</fullName>
    </submittedName>
</protein>
<dbReference type="EMBL" id="AYYP01000072">
    <property type="protein sequence ID" value="KRM62875.1"/>
    <property type="molecule type" value="Genomic_DNA"/>
</dbReference>
<feature type="domain" description="GP-PDE" evidence="2">
    <location>
        <begin position="234"/>
        <end position="465"/>
    </location>
</feature>
<comment type="caution">
    <text evidence="3">The sequence shown here is derived from an EMBL/GenBank/DDBJ whole genome shotgun (WGS) entry which is preliminary data.</text>
</comment>
<dbReference type="InterPro" id="IPR030395">
    <property type="entry name" value="GP_PDE_dom"/>
</dbReference>
<dbReference type="AlphaFoldDB" id="A0A0R2AEY2"/>
<feature type="transmembrane region" description="Helical" evidence="1">
    <location>
        <begin position="63"/>
        <end position="85"/>
    </location>
</feature>
<reference evidence="3 4" key="1">
    <citation type="journal article" date="2015" name="Genome Announc.">
        <title>Expanding the biotechnology potential of lactobacilli through comparative genomics of 213 strains and associated genera.</title>
        <authorList>
            <person name="Sun Z."/>
            <person name="Harris H.M."/>
            <person name="McCann A."/>
            <person name="Guo C."/>
            <person name="Argimon S."/>
            <person name="Zhang W."/>
            <person name="Yang X."/>
            <person name="Jeffery I.B."/>
            <person name="Cooney J.C."/>
            <person name="Kagawa T.F."/>
            <person name="Liu W."/>
            <person name="Song Y."/>
            <person name="Salvetti E."/>
            <person name="Wrobel A."/>
            <person name="Rasinkangas P."/>
            <person name="Parkhill J."/>
            <person name="Rea M.C."/>
            <person name="O'Sullivan O."/>
            <person name="Ritari J."/>
            <person name="Douillard F.P."/>
            <person name="Paul Ross R."/>
            <person name="Yang R."/>
            <person name="Briner A.E."/>
            <person name="Felis G.E."/>
            <person name="de Vos W.M."/>
            <person name="Barrangou R."/>
            <person name="Klaenhammer T.R."/>
            <person name="Caufield P.W."/>
            <person name="Cui Y."/>
            <person name="Zhang H."/>
            <person name="O'Toole P.W."/>
        </authorList>
    </citation>
    <scope>NUCLEOTIDE SEQUENCE [LARGE SCALE GENOMIC DNA]</scope>
    <source>
        <strain evidence="3 4">DSM 20509</strain>
    </source>
</reference>
<keyword evidence="1" id="KW-0812">Transmembrane</keyword>
<dbReference type="SUPFAM" id="SSF51695">
    <property type="entry name" value="PLC-like phosphodiesterases"/>
    <property type="match status" value="1"/>
</dbReference>
<feature type="transmembrane region" description="Helical" evidence="1">
    <location>
        <begin position="105"/>
        <end position="125"/>
    </location>
</feature>
<organism evidence="3 4">
    <name type="scientific">Ligilactobacillus agilis DSM 20509</name>
    <dbReference type="NCBI Taxonomy" id="1423718"/>
    <lineage>
        <taxon>Bacteria</taxon>
        <taxon>Bacillati</taxon>
        <taxon>Bacillota</taxon>
        <taxon>Bacilli</taxon>
        <taxon>Lactobacillales</taxon>
        <taxon>Lactobacillaceae</taxon>
        <taxon>Ligilactobacillus</taxon>
    </lineage>
</organism>
<dbReference type="Gene3D" id="3.20.20.190">
    <property type="entry name" value="Phosphatidylinositol (PI) phosphodiesterase"/>
    <property type="match status" value="1"/>
</dbReference>
<feature type="transmembrane region" description="Helical" evidence="1">
    <location>
        <begin position="202"/>
        <end position="220"/>
    </location>
</feature>
<name>A0A0R2AEY2_9LACO</name>
<dbReference type="Proteomes" id="UP000051008">
    <property type="component" value="Unassembled WGS sequence"/>
</dbReference>
<evidence type="ECO:0000256" key="1">
    <source>
        <dbReference type="SAM" id="Phobius"/>
    </source>
</evidence>
<evidence type="ECO:0000313" key="3">
    <source>
        <dbReference type="EMBL" id="KRM62875.1"/>
    </source>
</evidence>
<dbReference type="Pfam" id="PF03009">
    <property type="entry name" value="GDPD"/>
    <property type="match status" value="1"/>
</dbReference>
<feature type="transmembrane region" description="Helical" evidence="1">
    <location>
        <begin position="12"/>
        <end position="28"/>
    </location>
</feature>
<feature type="transmembrane region" description="Helical" evidence="1">
    <location>
        <begin position="34"/>
        <end position="51"/>
    </location>
</feature>
<keyword evidence="1" id="KW-0472">Membrane</keyword>